<evidence type="ECO:0000313" key="3">
    <source>
        <dbReference type="Proteomes" id="UP000482800"/>
    </source>
</evidence>
<feature type="compositionally biased region" description="Basic and acidic residues" evidence="1">
    <location>
        <begin position="92"/>
        <end position="101"/>
    </location>
</feature>
<dbReference type="Gene3D" id="2.130.10.10">
    <property type="entry name" value="YVTN repeat-like/Quinoprotein amine dehydrogenase"/>
    <property type="match status" value="1"/>
</dbReference>
<feature type="region of interest" description="Disordered" evidence="1">
    <location>
        <begin position="78"/>
        <end position="101"/>
    </location>
</feature>
<dbReference type="EMBL" id="BLPF01000003">
    <property type="protein sequence ID" value="GFJ83462.1"/>
    <property type="molecule type" value="Genomic_DNA"/>
</dbReference>
<dbReference type="RefSeq" id="WP_246274145.1">
    <property type="nucleotide sequence ID" value="NZ_BLPF01000003.1"/>
</dbReference>
<dbReference type="InterPro" id="IPR015943">
    <property type="entry name" value="WD40/YVTN_repeat-like_dom_sf"/>
</dbReference>
<accession>A0A6V8KE11</accession>
<evidence type="ECO:0000256" key="1">
    <source>
        <dbReference type="SAM" id="MobiDB-lite"/>
    </source>
</evidence>
<comment type="caution">
    <text evidence="2">The sequence shown here is derived from an EMBL/GenBank/DDBJ whole genome shotgun (WGS) entry which is preliminary data.</text>
</comment>
<proteinExistence type="predicted"/>
<dbReference type="AlphaFoldDB" id="A0A6V8KE11"/>
<sequence length="755" mass="80609">MERPPIVHNADARDLVLGVEVTAGSVEIGIAAREYGGKVYEIWQPVGAFTTTSANAKHYLIDRSSGVITFAPALDVRHPVAGAPDPPPGVDARPDRPPALREDSKPVVLAKVPDAGREVRVWYPTGGGPAGNVAADVLKELRTPIPGVQVTGNKEAAIGGRPLEDIESALLRGPYEFFSRQRAVTARDFEVLATAGTTAVGRARAFTRAEVYEFAQPGQVEVVLVPDVPALKEEGYRLSPQKLHEHEEEDLRQRAERDLQSRRALGTSVRVSWAKYKAVSISATVVVRPEEDVDAVRERIHRRLYQTLNPLPTDDHSGWNFGEPLRVSNVYRLLEHAEPGVRYVSDVRLHVDSAPGGRVRAVAVDNYQPLTCYAGSGEGLFRSTNAARGWEEIRLFPGEVVHQIVPAPAALRPGTVHRPGALAAVTRPSAEAASGSRVWLSDDLGDAWELQAQLEARVNDVAWIDRDGTGSLLLATDAGLFEVALVSDATPLQILVDQADADLGFYAVESFVSEHGVPAVALAAQAQRGAYLSVGEGRSGTYQHVGLSNLDTRTLAVQYDGPATVLWVGVGEADPSKAGPGCFRARLFEADVSWQPLQAGWIGGTCRALAFHDRTAIAASHSGGVLIMDTTEVASVWQPVQVNCGLPLRDRARFEPIESIAVMPGEPDSGTPSSARTASQAGGAAPGLYRSGAGRPIRLLLVGGAGGVYRSGDGARWTPSAGQETSDVVTVPDTWLLCSGEHRIEVTTRDASGGD</sequence>
<dbReference type="SUPFAM" id="SSF110296">
    <property type="entry name" value="Oligoxyloglucan reducing end-specific cellobiohydrolase"/>
    <property type="match status" value="1"/>
</dbReference>
<evidence type="ECO:0000313" key="2">
    <source>
        <dbReference type="EMBL" id="GFJ83462.1"/>
    </source>
</evidence>
<reference evidence="2 3" key="2">
    <citation type="submission" date="2020-03" db="EMBL/GenBank/DDBJ databases">
        <authorList>
            <person name="Ichikawa N."/>
            <person name="Kimura A."/>
            <person name="Kitahashi Y."/>
            <person name="Uohara A."/>
        </authorList>
    </citation>
    <scope>NUCLEOTIDE SEQUENCE [LARGE SCALE GENOMIC DNA]</scope>
    <source>
        <strain evidence="2 3">NBRC 108639</strain>
    </source>
</reference>
<reference evidence="2 3" key="1">
    <citation type="submission" date="2020-03" db="EMBL/GenBank/DDBJ databases">
        <title>Whole genome shotgun sequence of Phytohabitans houttuyneae NBRC 108639.</title>
        <authorList>
            <person name="Komaki H."/>
            <person name="Tamura T."/>
        </authorList>
    </citation>
    <scope>NUCLEOTIDE SEQUENCE [LARGE SCALE GENOMIC DNA]</scope>
    <source>
        <strain evidence="2 3">NBRC 108639</strain>
    </source>
</reference>
<feature type="compositionally biased region" description="Polar residues" evidence="1">
    <location>
        <begin position="670"/>
        <end position="680"/>
    </location>
</feature>
<keyword evidence="3" id="KW-1185">Reference proteome</keyword>
<protein>
    <submittedName>
        <fullName evidence="2">Uncharacterized protein</fullName>
    </submittedName>
</protein>
<organism evidence="2 3">
    <name type="scientific">Phytohabitans houttuyneae</name>
    <dbReference type="NCBI Taxonomy" id="1076126"/>
    <lineage>
        <taxon>Bacteria</taxon>
        <taxon>Bacillati</taxon>
        <taxon>Actinomycetota</taxon>
        <taxon>Actinomycetes</taxon>
        <taxon>Micromonosporales</taxon>
        <taxon>Micromonosporaceae</taxon>
    </lineage>
</organism>
<gene>
    <name evidence="2" type="ORF">Phou_076420</name>
</gene>
<dbReference type="Proteomes" id="UP000482800">
    <property type="component" value="Unassembled WGS sequence"/>
</dbReference>
<name>A0A6V8KE11_9ACTN</name>
<feature type="region of interest" description="Disordered" evidence="1">
    <location>
        <begin position="663"/>
        <end position="687"/>
    </location>
</feature>